<evidence type="ECO:0000256" key="1">
    <source>
        <dbReference type="SAM" id="MobiDB-lite"/>
    </source>
</evidence>
<keyword evidence="2" id="KW-1133">Transmembrane helix</keyword>
<keyword evidence="2" id="KW-0812">Transmembrane</keyword>
<evidence type="ECO:0000313" key="4">
    <source>
        <dbReference type="EMBL" id="MBB5272547.1"/>
    </source>
</evidence>
<dbReference type="GO" id="GO:0005886">
    <property type="term" value="C:plasma membrane"/>
    <property type="evidence" value="ECO:0007669"/>
    <property type="project" value="TreeGrafter"/>
</dbReference>
<feature type="compositionally biased region" description="Polar residues" evidence="1">
    <location>
        <begin position="1"/>
        <end position="17"/>
    </location>
</feature>
<feature type="region of interest" description="Disordered" evidence="1">
    <location>
        <begin position="500"/>
        <end position="531"/>
    </location>
</feature>
<feature type="transmembrane region" description="Helical" evidence="2">
    <location>
        <begin position="31"/>
        <end position="58"/>
    </location>
</feature>
<dbReference type="InterPro" id="IPR052894">
    <property type="entry name" value="AsmA-related"/>
</dbReference>
<feature type="region of interest" description="Disordered" evidence="1">
    <location>
        <begin position="710"/>
        <end position="734"/>
    </location>
</feature>
<feature type="compositionally biased region" description="Low complexity" evidence="1">
    <location>
        <begin position="710"/>
        <end position="724"/>
    </location>
</feature>
<feature type="region of interest" description="Disordered" evidence="1">
    <location>
        <begin position="1"/>
        <end position="23"/>
    </location>
</feature>
<dbReference type="PANTHER" id="PTHR30441:SF9">
    <property type="entry name" value="ASMA FAMILY PROTEIN YHJG"/>
    <property type="match status" value="1"/>
</dbReference>
<comment type="caution">
    <text evidence="4">The sequence shown here is derived from an EMBL/GenBank/DDBJ whole genome shotgun (WGS) entry which is preliminary data.</text>
</comment>
<reference evidence="4 5" key="1">
    <citation type="submission" date="2020-08" db="EMBL/GenBank/DDBJ databases">
        <title>Genomic Encyclopedia of Type Strains, Phase IV (KMG-IV): sequencing the most valuable type-strain genomes for metagenomic binning, comparative biology and taxonomic classification.</title>
        <authorList>
            <person name="Goeker M."/>
        </authorList>
    </citation>
    <scope>NUCLEOTIDE SEQUENCE [LARGE SCALE GENOMIC DNA]</scope>
    <source>
        <strain evidence="4 5">DSM 29781</strain>
    </source>
</reference>
<dbReference type="InterPro" id="IPR007844">
    <property type="entry name" value="AsmA"/>
</dbReference>
<dbReference type="GO" id="GO:0090313">
    <property type="term" value="P:regulation of protein targeting to membrane"/>
    <property type="evidence" value="ECO:0007669"/>
    <property type="project" value="TreeGrafter"/>
</dbReference>
<keyword evidence="2" id="KW-0472">Membrane</keyword>
<dbReference type="EMBL" id="JACHGB010000005">
    <property type="protein sequence ID" value="MBB5272547.1"/>
    <property type="molecule type" value="Genomic_DNA"/>
</dbReference>
<gene>
    <name evidence="4" type="ORF">HNQ70_002570</name>
</gene>
<evidence type="ECO:0000259" key="3">
    <source>
        <dbReference type="Pfam" id="PF05170"/>
    </source>
</evidence>
<name>A0A7W8M9C0_9BURK</name>
<sequence length="734" mass="77920">MNQQQQPDRVATQQEQQAGRAPRTIVTPKRLALRVAGALLALLALGVAVGELSGWPFLRQPLADALTRTAGVPVRLDGHFRTRLLWRPRLSVEHLNVGAGGGVEVPHLVDARNIELAWGWDDVLRWHRHGEPLRVQRLRAKALDAHLVRTDREHASWQIGRQSLPQPPRPERTLTETLPRFGAFVVDHGFVTVDDPLTETKLRIDIAGREGDALPDSTLPDSTLPDEQAGYRAAVNGRWRALPLQMKVSAGGALPLLDENPEAPLVPVRIEGRAGAATLLFEGRAGALLGARRLEGKVQLRGPSLAPVGKPLGVTLPQTPPFALHGALTHAGGLWHLRADRATIGGSRLAGEFDFDTRPKTPLLKGSLVGTRLALADLGPAIGTTGTGDPKAAAKKPKPGRVLPDRRFDLPSLRAMEADVQVAIEELAFDSDKLSELRQLRTQVVLADGVLTLNKLQASVAGGTFAGSTRLDSNATPAQWQADLRFATVDIAGWINGLKTPAGTATQPETQSRKALKRRRDEARAGGAQPAKAYLTGTVDGHLKASGRGRSTAEILGTLDGRAHVFLRDGTMSHLATEGAGLDIAQALGVMVRGDRPLALNCARLDLDIVGGIVRPRVAVLDNKDTTIRIHGVLNLRTEALDLRAVAKPKDVSLFTLRSPVTIKGTLGSPNFGVEPRRLAGRAVAAAVLGAAVAPVAAVLPFIDLGDKQASPCESGAAQAAAPSAAPPGTAPDK</sequence>
<keyword evidence="5" id="KW-1185">Reference proteome</keyword>
<dbReference type="RefSeq" id="WP_183968174.1">
    <property type="nucleotide sequence ID" value="NZ_BAABEW010000022.1"/>
</dbReference>
<feature type="domain" description="AsmA" evidence="3">
    <location>
        <begin position="337"/>
        <end position="491"/>
    </location>
</feature>
<dbReference type="Proteomes" id="UP000532440">
    <property type="component" value="Unassembled WGS sequence"/>
</dbReference>
<proteinExistence type="predicted"/>
<feature type="compositionally biased region" description="Pro residues" evidence="1">
    <location>
        <begin position="725"/>
        <end position="734"/>
    </location>
</feature>
<protein>
    <submittedName>
        <fullName evidence="4">Uncharacterized protein involved in outer membrane biogenesis</fullName>
    </submittedName>
</protein>
<organism evidence="4 5">
    <name type="scientific">Quisquiliibacterium transsilvanicum</name>
    <dbReference type="NCBI Taxonomy" id="1549638"/>
    <lineage>
        <taxon>Bacteria</taxon>
        <taxon>Pseudomonadati</taxon>
        <taxon>Pseudomonadota</taxon>
        <taxon>Betaproteobacteria</taxon>
        <taxon>Burkholderiales</taxon>
        <taxon>Burkholderiaceae</taxon>
        <taxon>Quisquiliibacterium</taxon>
    </lineage>
</organism>
<accession>A0A7W8M9C0</accession>
<dbReference type="PANTHER" id="PTHR30441">
    <property type="entry name" value="DUF748 DOMAIN-CONTAINING PROTEIN"/>
    <property type="match status" value="1"/>
</dbReference>
<evidence type="ECO:0000313" key="5">
    <source>
        <dbReference type="Proteomes" id="UP000532440"/>
    </source>
</evidence>
<dbReference type="AlphaFoldDB" id="A0A7W8M9C0"/>
<evidence type="ECO:0000256" key="2">
    <source>
        <dbReference type="SAM" id="Phobius"/>
    </source>
</evidence>
<dbReference type="Pfam" id="PF05170">
    <property type="entry name" value="AsmA"/>
    <property type="match status" value="1"/>
</dbReference>